<evidence type="ECO:0000256" key="1">
    <source>
        <dbReference type="SAM" id="MobiDB-lite"/>
    </source>
</evidence>
<dbReference type="OrthoDB" id="10426172at2759"/>
<sequence length="322" mass="31442">MSSGTPETGHFELENCQQQTGASPVAVGVSLFCPGEAPRHGQLMVTSQTTVGDVRKYLRDVLGVPADRQKWVSLQRVGRGGPGGEAGGGSGGGLASAFGGMGCEAVMLLDNSRTLDSYGVLTADTEIHAAAAPPRSTDGTRGPRMQPGVPWGNAAPACPVMVLLPSGKLAALQRLSVDSKYEMLEDVMCDSSGLEHSLAFDGSELTTAGVPLRNAPNIAPRHTASSSANGGGGGGGGYVQTLGGGSGGGGAAGAAGNGSAGGGGAAAAAAAVAATTPTGELVPGAQGDSTGSGPGSGAVATPTTYGRDGRPVELTVAASYCY</sequence>
<keyword evidence="3" id="KW-1185">Reference proteome</keyword>
<feature type="region of interest" description="Disordered" evidence="1">
    <location>
        <begin position="279"/>
        <end position="309"/>
    </location>
</feature>
<dbReference type="EMBL" id="JAEHOC010000010">
    <property type="protein sequence ID" value="KAG2437952.1"/>
    <property type="molecule type" value="Genomic_DNA"/>
</dbReference>
<evidence type="ECO:0000313" key="2">
    <source>
        <dbReference type="EMBL" id="KAG2437952.1"/>
    </source>
</evidence>
<organism evidence="2 3">
    <name type="scientific">Chlamydomonas incerta</name>
    <dbReference type="NCBI Taxonomy" id="51695"/>
    <lineage>
        <taxon>Eukaryota</taxon>
        <taxon>Viridiplantae</taxon>
        <taxon>Chlorophyta</taxon>
        <taxon>core chlorophytes</taxon>
        <taxon>Chlorophyceae</taxon>
        <taxon>CS clade</taxon>
        <taxon>Chlamydomonadales</taxon>
        <taxon>Chlamydomonadaceae</taxon>
        <taxon>Chlamydomonas</taxon>
    </lineage>
</organism>
<name>A0A835W2A9_CHLIN</name>
<evidence type="ECO:0000313" key="3">
    <source>
        <dbReference type="Proteomes" id="UP000650467"/>
    </source>
</evidence>
<dbReference type="Gene3D" id="3.10.20.90">
    <property type="entry name" value="Phosphatidylinositol 3-kinase Catalytic Subunit, Chain A, domain 1"/>
    <property type="match status" value="1"/>
</dbReference>
<proteinExistence type="predicted"/>
<dbReference type="SUPFAM" id="SSF54236">
    <property type="entry name" value="Ubiquitin-like"/>
    <property type="match status" value="1"/>
</dbReference>
<gene>
    <name evidence="2" type="ORF">HXX76_005567</name>
</gene>
<comment type="caution">
    <text evidence="2">The sequence shown here is derived from an EMBL/GenBank/DDBJ whole genome shotgun (WGS) entry which is preliminary data.</text>
</comment>
<feature type="region of interest" description="Disordered" evidence="1">
    <location>
        <begin position="211"/>
        <end position="232"/>
    </location>
</feature>
<dbReference type="AlphaFoldDB" id="A0A835W2A9"/>
<dbReference type="Proteomes" id="UP000650467">
    <property type="component" value="Unassembled WGS sequence"/>
</dbReference>
<dbReference type="InterPro" id="IPR029071">
    <property type="entry name" value="Ubiquitin-like_domsf"/>
</dbReference>
<evidence type="ECO:0008006" key="4">
    <source>
        <dbReference type="Google" id="ProtNLM"/>
    </source>
</evidence>
<protein>
    <recommendedName>
        <fullName evidence="4">Ubiquitin-like domain-containing protein</fullName>
    </recommendedName>
</protein>
<dbReference type="CDD" id="cd17039">
    <property type="entry name" value="Ubl_ubiquitin_like"/>
    <property type="match status" value="1"/>
</dbReference>
<reference evidence="2" key="1">
    <citation type="journal article" date="2020" name="bioRxiv">
        <title>Comparative genomics of Chlamydomonas.</title>
        <authorList>
            <person name="Craig R.J."/>
            <person name="Hasan A.R."/>
            <person name="Ness R.W."/>
            <person name="Keightley P.D."/>
        </authorList>
    </citation>
    <scope>NUCLEOTIDE SEQUENCE</scope>
    <source>
        <strain evidence="2">SAG 7.73</strain>
    </source>
</reference>
<accession>A0A835W2A9</accession>